<dbReference type="Proteomes" id="UP000199705">
    <property type="component" value="Unassembled WGS sequence"/>
</dbReference>
<dbReference type="EMBL" id="FNCG01000006">
    <property type="protein sequence ID" value="SDH05883.1"/>
    <property type="molecule type" value="Genomic_DNA"/>
</dbReference>
<evidence type="ECO:0000313" key="3">
    <source>
        <dbReference type="Proteomes" id="UP000199705"/>
    </source>
</evidence>
<evidence type="ECO:0000313" key="2">
    <source>
        <dbReference type="EMBL" id="SDH05883.1"/>
    </source>
</evidence>
<protein>
    <submittedName>
        <fullName evidence="2">DinB superfamily protein</fullName>
    </submittedName>
</protein>
<dbReference type="InterPro" id="IPR034660">
    <property type="entry name" value="DinB/YfiT-like"/>
</dbReference>
<proteinExistence type="predicted"/>
<accession>A0A1G7ZAX1</accession>
<name>A0A1G7ZAX1_9SPHI</name>
<evidence type="ECO:0000259" key="1">
    <source>
        <dbReference type="Pfam" id="PF12867"/>
    </source>
</evidence>
<dbReference type="Pfam" id="PF12867">
    <property type="entry name" value="DinB_2"/>
    <property type="match status" value="1"/>
</dbReference>
<dbReference type="SUPFAM" id="SSF109854">
    <property type="entry name" value="DinB/YfiT-like putative metalloenzymes"/>
    <property type="match status" value="1"/>
</dbReference>
<dbReference type="RefSeq" id="WP_091168101.1">
    <property type="nucleotide sequence ID" value="NZ_CP071878.2"/>
</dbReference>
<dbReference type="Gene3D" id="1.20.120.450">
    <property type="entry name" value="dinb family like domain"/>
    <property type="match status" value="1"/>
</dbReference>
<dbReference type="AlphaFoldDB" id="A0A1G7ZAX1"/>
<feature type="domain" description="DinB-like" evidence="1">
    <location>
        <begin position="26"/>
        <end position="164"/>
    </location>
</feature>
<keyword evidence="3" id="KW-1185">Reference proteome</keyword>
<reference evidence="3" key="1">
    <citation type="submission" date="2016-10" db="EMBL/GenBank/DDBJ databases">
        <authorList>
            <person name="Varghese N."/>
            <person name="Submissions S."/>
        </authorList>
    </citation>
    <scope>NUCLEOTIDE SEQUENCE [LARGE SCALE GENOMIC DNA]</scope>
    <source>
        <strain evidence="3">Gh-67</strain>
    </source>
</reference>
<dbReference type="InterPro" id="IPR024775">
    <property type="entry name" value="DinB-like"/>
</dbReference>
<dbReference type="STRING" id="551996.SAMN05192573_106199"/>
<gene>
    <name evidence="2" type="ORF">SAMN05192573_106199</name>
</gene>
<organism evidence="2 3">
    <name type="scientific">Mucilaginibacter gossypii</name>
    <dbReference type="NCBI Taxonomy" id="551996"/>
    <lineage>
        <taxon>Bacteria</taxon>
        <taxon>Pseudomonadati</taxon>
        <taxon>Bacteroidota</taxon>
        <taxon>Sphingobacteriia</taxon>
        <taxon>Sphingobacteriales</taxon>
        <taxon>Sphingobacteriaceae</taxon>
        <taxon>Mucilaginibacter</taxon>
    </lineage>
</organism>
<sequence length="171" mass="19386">MSTNITETSIQPSTELFIKMVVSNWELQNSRLNGLLDKLTDEALAAETAPGRNSGIYLLGHLTAVSDGMFTYLGLGERLYPQLDQIFVKSPENSGLEKPSLAELKQYWAKVNEVLTERMNAMQPEEWFKPHSAISADDFAKEPHRNRLNILINRTIHQGYHIGQLVYLVKK</sequence>